<name>A0A077Q5L0_XENBV</name>
<dbReference type="EMBL" id="CBTB010000049">
    <property type="protein sequence ID" value="CDH31382.1"/>
    <property type="molecule type" value="Genomic_DNA"/>
</dbReference>
<protein>
    <submittedName>
        <fullName evidence="1">Uncharacterized protein</fullName>
    </submittedName>
</protein>
<accession>A0A077Q5L0</accession>
<organism evidence="1">
    <name type="scientific">Xenorhabdus bovienii str. Intermedium</name>
    <dbReference type="NCBI Taxonomy" id="1379677"/>
    <lineage>
        <taxon>Bacteria</taxon>
        <taxon>Pseudomonadati</taxon>
        <taxon>Pseudomonadota</taxon>
        <taxon>Gammaproteobacteria</taxon>
        <taxon>Enterobacterales</taxon>
        <taxon>Morganellaceae</taxon>
        <taxon>Xenorhabdus</taxon>
    </lineage>
</organism>
<dbReference type="HOGENOM" id="CLU_3278836_0_0_6"/>
<dbReference type="AlphaFoldDB" id="A0A077Q5L0"/>
<dbReference type="Proteomes" id="UP000028480">
    <property type="component" value="Unassembled WGS sequence"/>
</dbReference>
<reference evidence="1" key="1">
    <citation type="submission" date="2013-07" db="EMBL/GenBank/DDBJ databases">
        <title>Sub-species coevolution in mutualistic symbiosis.</title>
        <authorList>
            <person name="Murfin K."/>
            <person name="Klassen J."/>
            <person name="Lee M."/>
            <person name="Forst S."/>
            <person name="Stock P."/>
            <person name="Goodrich-Blair H."/>
        </authorList>
    </citation>
    <scope>NUCLEOTIDE SEQUENCE [LARGE SCALE GENOMIC DNA]</scope>
    <source>
        <strain evidence="1">Intermedium</strain>
    </source>
</reference>
<comment type="caution">
    <text evidence="1">The sequence shown here is derived from an EMBL/GenBank/DDBJ whole genome shotgun (WGS) entry which is preliminary data.</text>
</comment>
<gene>
    <name evidence="1" type="ORF">XBI1_1420130</name>
</gene>
<proteinExistence type="predicted"/>
<sequence length="41" mass="4765">MTSESITEIITFNKKWVTVKTATLQSCLNFFKHYNSVQIVI</sequence>
<evidence type="ECO:0000313" key="1">
    <source>
        <dbReference type="EMBL" id="CDH31382.1"/>
    </source>
</evidence>